<organism evidence="2 3">
    <name type="scientific">Cercophora scortea</name>
    <dbReference type="NCBI Taxonomy" id="314031"/>
    <lineage>
        <taxon>Eukaryota</taxon>
        <taxon>Fungi</taxon>
        <taxon>Dikarya</taxon>
        <taxon>Ascomycota</taxon>
        <taxon>Pezizomycotina</taxon>
        <taxon>Sordariomycetes</taxon>
        <taxon>Sordariomycetidae</taxon>
        <taxon>Sordariales</taxon>
        <taxon>Lasiosphaeriaceae</taxon>
        <taxon>Cercophora</taxon>
    </lineage>
</organism>
<feature type="transmembrane region" description="Helical" evidence="1">
    <location>
        <begin position="158"/>
        <end position="177"/>
    </location>
</feature>
<feature type="transmembrane region" description="Helical" evidence="1">
    <location>
        <begin position="249"/>
        <end position="267"/>
    </location>
</feature>
<dbReference type="AlphaFoldDB" id="A0AAE0IAI3"/>
<gene>
    <name evidence="2" type="ORF">B0T19DRAFT_267218</name>
</gene>
<reference evidence="2" key="2">
    <citation type="submission" date="2023-06" db="EMBL/GenBank/DDBJ databases">
        <authorList>
            <consortium name="Lawrence Berkeley National Laboratory"/>
            <person name="Haridas S."/>
            <person name="Hensen N."/>
            <person name="Bonometti L."/>
            <person name="Westerberg I."/>
            <person name="Brannstrom I.O."/>
            <person name="Guillou S."/>
            <person name="Cros-Aarteil S."/>
            <person name="Calhoun S."/>
            <person name="Kuo A."/>
            <person name="Mondo S."/>
            <person name="Pangilinan J."/>
            <person name="Riley R."/>
            <person name="Labutti K."/>
            <person name="Andreopoulos B."/>
            <person name="Lipzen A."/>
            <person name="Chen C."/>
            <person name="Yanf M."/>
            <person name="Daum C."/>
            <person name="Ng V."/>
            <person name="Clum A."/>
            <person name="Steindorff A."/>
            <person name="Ohm R."/>
            <person name="Martin F."/>
            <person name="Silar P."/>
            <person name="Natvig D."/>
            <person name="Lalanne C."/>
            <person name="Gautier V."/>
            <person name="Ament-Velasquez S.L."/>
            <person name="Kruys A."/>
            <person name="Hutchinson M.I."/>
            <person name="Powell A.J."/>
            <person name="Barry K."/>
            <person name="Miller A.N."/>
            <person name="Grigoriev I.V."/>
            <person name="Debuchy R."/>
            <person name="Gladieux P."/>
            <person name="Thoren M.H."/>
            <person name="Johannesson H."/>
        </authorList>
    </citation>
    <scope>NUCLEOTIDE SEQUENCE</scope>
    <source>
        <strain evidence="2">SMH4131-1</strain>
    </source>
</reference>
<evidence type="ECO:0000256" key="1">
    <source>
        <dbReference type="SAM" id="Phobius"/>
    </source>
</evidence>
<keyword evidence="1" id="KW-0812">Transmembrane</keyword>
<sequence>MGAVLITTNGRFLRVVFGITPHHTNHFCIGVSRREFIILFWLCDSVSFFRYHTSGGFGVLLFSSSSQGSGDFRNQHDKKSNGHTRVHEFFFFQPKRKRKIDKSYRTSWIWGRAGVFTKQRCWVWVRALLQTWVFSFSFWGYIRIWARNLYGATAGTGWLARVCLAKTSFVLFLLIYATDSGGGVGCLDRKLDWNFRNIGDWAELVHFAGFLFFFFLRLILFMSSDLLFLLTLRSGEEGLRCTRSEPRGFYIIFFFFLSFFSFFFFSFRNSSLRGFLHHIISRGTLSGRPGRSVCVASIVS</sequence>
<accession>A0AAE0IAI3</accession>
<dbReference type="EMBL" id="JAUEPO010000005">
    <property type="protein sequence ID" value="KAK3321473.1"/>
    <property type="molecule type" value="Genomic_DNA"/>
</dbReference>
<keyword evidence="1" id="KW-0472">Membrane</keyword>
<keyword evidence="3" id="KW-1185">Reference proteome</keyword>
<feature type="transmembrane region" description="Helical" evidence="1">
    <location>
        <begin position="204"/>
        <end position="228"/>
    </location>
</feature>
<proteinExistence type="predicted"/>
<dbReference type="Proteomes" id="UP001286456">
    <property type="component" value="Unassembled WGS sequence"/>
</dbReference>
<feature type="transmembrane region" description="Helical" evidence="1">
    <location>
        <begin position="122"/>
        <end position="146"/>
    </location>
</feature>
<evidence type="ECO:0000313" key="2">
    <source>
        <dbReference type="EMBL" id="KAK3321473.1"/>
    </source>
</evidence>
<name>A0AAE0IAI3_9PEZI</name>
<evidence type="ECO:0000313" key="3">
    <source>
        <dbReference type="Proteomes" id="UP001286456"/>
    </source>
</evidence>
<comment type="caution">
    <text evidence="2">The sequence shown here is derived from an EMBL/GenBank/DDBJ whole genome shotgun (WGS) entry which is preliminary data.</text>
</comment>
<keyword evidence="1" id="KW-1133">Transmembrane helix</keyword>
<protein>
    <submittedName>
        <fullName evidence="2">Uncharacterized protein</fullName>
    </submittedName>
</protein>
<reference evidence="2" key="1">
    <citation type="journal article" date="2023" name="Mol. Phylogenet. Evol.">
        <title>Genome-scale phylogeny and comparative genomics of the fungal order Sordariales.</title>
        <authorList>
            <person name="Hensen N."/>
            <person name="Bonometti L."/>
            <person name="Westerberg I."/>
            <person name="Brannstrom I.O."/>
            <person name="Guillou S."/>
            <person name="Cros-Aarteil S."/>
            <person name="Calhoun S."/>
            <person name="Haridas S."/>
            <person name="Kuo A."/>
            <person name="Mondo S."/>
            <person name="Pangilinan J."/>
            <person name="Riley R."/>
            <person name="LaButti K."/>
            <person name="Andreopoulos B."/>
            <person name="Lipzen A."/>
            <person name="Chen C."/>
            <person name="Yan M."/>
            <person name="Daum C."/>
            <person name="Ng V."/>
            <person name="Clum A."/>
            <person name="Steindorff A."/>
            <person name="Ohm R.A."/>
            <person name="Martin F."/>
            <person name="Silar P."/>
            <person name="Natvig D.O."/>
            <person name="Lalanne C."/>
            <person name="Gautier V."/>
            <person name="Ament-Velasquez S.L."/>
            <person name="Kruys A."/>
            <person name="Hutchinson M.I."/>
            <person name="Powell A.J."/>
            <person name="Barry K."/>
            <person name="Miller A.N."/>
            <person name="Grigoriev I.V."/>
            <person name="Debuchy R."/>
            <person name="Gladieux P."/>
            <person name="Hiltunen Thoren M."/>
            <person name="Johannesson H."/>
        </authorList>
    </citation>
    <scope>NUCLEOTIDE SEQUENCE</scope>
    <source>
        <strain evidence="2">SMH4131-1</strain>
    </source>
</reference>